<reference evidence="2" key="1">
    <citation type="submission" date="2020-06" db="EMBL/GenBank/DDBJ databases">
        <authorList>
            <person name="Li T."/>
            <person name="Hu X."/>
            <person name="Zhang T."/>
            <person name="Song X."/>
            <person name="Zhang H."/>
            <person name="Dai N."/>
            <person name="Sheng W."/>
            <person name="Hou X."/>
            <person name="Wei L."/>
        </authorList>
    </citation>
    <scope>NUCLEOTIDE SEQUENCE</scope>
    <source>
        <strain evidence="2">KEN8</strain>
        <tissue evidence="2">Leaf</tissue>
    </source>
</reference>
<proteinExistence type="predicted"/>
<comment type="caution">
    <text evidence="2">The sequence shown here is derived from an EMBL/GenBank/DDBJ whole genome shotgun (WGS) entry which is preliminary data.</text>
</comment>
<dbReference type="EMBL" id="JACGWM010001583">
    <property type="protein sequence ID" value="KAL0291364.1"/>
    <property type="molecule type" value="Genomic_DNA"/>
</dbReference>
<dbReference type="AlphaFoldDB" id="A0AAW2JAQ0"/>
<reference evidence="2" key="2">
    <citation type="journal article" date="2024" name="Plant">
        <title>Genomic evolution and insights into agronomic trait innovations of Sesamum species.</title>
        <authorList>
            <person name="Miao H."/>
            <person name="Wang L."/>
            <person name="Qu L."/>
            <person name="Liu H."/>
            <person name="Sun Y."/>
            <person name="Le M."/>
            <person name="Wang Q."/>
            <person name="Wei S."/>
            <person name="Zheng Y."/>
            <person name="Lin W."/>
            <person name="Duan Y."/>
            <person name="Cao H."/>
            <person name="Xiong S."/>
            <person name="Wang X."/>
            <person name="Wei L."/>
            <person name="Li C."/>
            <person name="Ma Q."/>
            <person name="Ju M."/>
            <person name="Zhao R."/>
            <person name="Li G."/>
            <person name="Mu C."/>
            <person name="Tian Q."/>
            <person name="Mei H."/>
            <person name="Zhang T."/>
            <person name="Gao T."/>
            <person name="Zhang H."/>
        </authorList>
    </citation>
    <scope>NUCLEOTIDE SEQUENCE</scope>
    <source>
        <strain evidence="2">KEN8</strain>
    </source>
</reference>
<accession>A0AAW2JAQ0</accession>
<evidence type="ECO:0000313" key="2">
    <source>
        <dbReference type="EMBL" id="KAL0291364.1"/>
    </source>
</evidence>
<evidence type="ECO:0000256" key="1">
    <source>
        <dbReference type="SAM" id="MobiDB-lite"/>
    </source>
</evidence>
<organism evidence="2">
    <name type="scientific">Sesamum calycinum</name>
    <dbReference type="NCBI Taxonomy" id="2727403"/>
    <lineage>
        <taxon>Eukaryota</taxon>
        <taxon>Viridiplantae</taxon>
        <taxon>Streptophyta</taxon>
        <taxon>Embryophyta</taxon>
        <taxon>Tracheophyta</taxon>
        <taxon>Spermatophyta</taxon>
        <taxon>Magnoliopsida</taxon>
        <taxon>eudicotyledons</taxon>
        <taxon>Gunneridae</taxon>
        <taxon>Pentapetalae</taxon>
        <taxon>asterids</taxon>
        <taxon>lamiids</taxon>
        <taxon>Lamiales</taxon>
        <taxon>Pedaliaceae</taxon>
        <taxon>Sesamum</taxon>
    </lineage>
</organism>
<protein>
    <submittedName>
        <fullName evidence="2">Uncharacterized protein</fullName>
    </submittedName>
</protein>
<feature type="region of interest" description="Disordered" evidence="1">
    <location>
        <begin position="98"/>
        <end position="133"/>
    </location>
</feature>
<dbReference type="PANTHER" id="PTHR34222">
    <property type="entry name" value="GAG_PRE-INTEGRS DOMAIN-CONTAINING PROTEIN"/>
    <property type="match status" value="1"/>
</dbReference>
<name>A0AAW2JAQ0_9LAMI</name>
<dbReference type="PANTHER" id="PTHR34222:SF99">
    <property type="entry name" value="PROTEIN, PUTATIVE-RELATED"/>
    <property type="match status" value="1"/>
</dbReference>
<feature type="compositionally biased region" description="Basic and acidic residues" evidence="1">
    <location>
        <begin position="105"/>
        <end position="117"/>
    </location>
</feature>
<sequence>MGLNESFDNTRNQILVLDPLAKVNKAYSIVLRVEKQRRVNLEYVEAGENSAMQVRTFEQKANKAQVVNDNEQRRPIKRTNAAVSDLVSKLMEALRIMQSNIPQDPTKRLEYEPHTPDDAGPSGVAPAPEEAGQ</sequence>
<gene>
    <name evidence="2" type="ORF">Scaly_2641200</name>
</gene>